<evidence type="ECO:0000313" key="2">
    <source>
        <dbReference type="EMBL" id="GAA1390772.1"/>
    </source>
</evidence>
<evidence type="ECO:0000256" key="1">
    <source>
        <dbReference type="SAM" id="MobiDB-lite"/>
    </source>
</evidence>
<feature type="region of interest" description="Disordered" evidence="1">
    <location>
        <begin position="1"/>
        <end position="30"/>
    </location>
</feature>
<organism evidence="2 3">
    <name type="scientific">Kitasatospora putterlickiae</name>
    <dbReference type="NCBI Taxonomy" id="221725"/>
    <lineage>
        <taxon>Bacteria</taxon>
        <taxon>Bacillati</taxon>
        <taxon>Actinomycetota</taxon>
        <taxon>Actinomycetes</taxon>
        <taxon>Kitasatosporales</taxon>
        <taxon>Streptomycetaceae</taxon>
        <taxon>Kitasatospora</taxon>
    </lineage>
</organism>
<keyword evidence="3" id="KW-1185">Reference proteome</keyword>
<name>A0ABN1XUU1_9ACTN</name>
<accession>A0ABN1XUU1</accession>
<comment type="caution">
    <text evidence="2">The sequence shown here is derived from an EMBL/GenBank/DDBJ whole genome shotgun (WGS) entry which is preliminary data.</text>
</comment>
<sequence length="92" mass="9463">MPTSQIRRISGTSSASRAAGRSSSMPCQSEITCGFPVPRPSWTRPGASSASERNSVAVATGVRPSAQAMAEPIRIREVAAATAASVTTAERS</sequence>
<feature type="compositionally biased region" description="Low complexity" evidence="1">
    <location>
        <begin position="1"/>
        <end position="24"/>
    </location>
</feature>
<reference evidence="2 3" key="1">
    <citation type="journal article" date="2019" name="Int. J. Syst. Evol. Microbiol.">
        <title>The Global Catalogue of Microorganisms (GCM) 10K type strain sequencing project: providing services to taxonomists for standard genome sequencing and annotation.</title>
        <authorList>
            <consortium name="The Broad Institute Genomics Platform"/>
            <consortium name="The Broad Institute Genome Sequencing Center for Infectious Disease"/>
            <person name="Wu L."/>
            <person name="Ma J."/>
        </authorList>
    </citation>
    <scope>NUCLEOTIDE SEQUENCE [LARGE SCALE GENOMIC DNA]</scope>
    <source>
        <strain evidence="2 3">JCM 12393</strain>
    </source>
</reference>
<gene>
    <name evidence="2" type="ORF">GCM10009639_19860</name>
</gene>
<dbReference type="EMBL" id="BAAAKJ010000102">
    <property type="protein sequence ID" value="GAA1390772.1"/>
    <property type="molecule type" value="Genomic_DNA"/>
</dbReference>
<evidence type="ECO:0000313" key="3">
    <source>
        <dbReference type="Proteomes" id="UP001499863"/>
    </source>
</evidence>
<dbReference type="Proteomes" id="UP001499863">
    <property type="component" value="Unassembled WGS sequence"/>
</dbReference>
<proteinExistence type="predicted"/>
<protein>
    <submittedName>
        <fullName evidence="2">Uncharacterized protein</fullName>
    </submittedName>
</protein>